<keyword evidence="5" id="KW-0799">Topoisomerase</keyword>
<evidence type="ECO:0000259" key="10">
    <source>
        <dbReference type="PROSITE" id="PS50880"/>
    </source>
</evidence>
<dbReference type="InterPro" id="IPR050206">
    <property type="entry name" value="FtsK/SpoIIIE/SftA"/>
</dbReference>
<dbReference type="CDD" id="cd00186">
    <property type="entry name" value="TOP1Ac"/>
    <property type="match status" value="1"/>
</dbReference>
<evidence type="ECO:0000256" key="9">
    <source>
        <dbReference type="SAM" id="MobiDB-lite"/>
    </source>
</evidence>
<dbReference type="PROSITE" id="PS52039">
    <property type="entry name" value="TOPO_IA_2"/>
    <property type="match status" value="1"/>
</dbReference>
<dbReference type="EC" id="5.99.1.2" evidence="13"/>
<dbReference type="GO" id="GO:0006265">
    <property type="term" value="P:DNA topological change"/>
    <property type="evidence" value="ECO:0007669"/>
    <property type="project" value="InterPro"/>
</dbReference>
<feature type="binding site" evidence="8">
    <location>
        <begin position="959"/>
        <end position="966"/>
    </location>
    <ligand>
        <name>ATP</name>
        <dbReference type="ChEBI" id="CHEBI:30616"/>
    </ligand>
</feature>
<dbReference type="Pfam" id="PF01751">
    <property type="entry name" value="Toprim"/>
    <property type="match status" value="1"/>
</dbReference>
<comment type="subcellular location">
    <subcellularLocation>
        <location evidence="1">Membrane</location>
        <topology evidence="1">Multi-pass membrane protein</topology>
    </subcellularLocation>
</comment>
<feature type="domain" description="Topo IA-type catalytic" evidence="12">
    <location>
        <begin position="158"/>
        <end position="607"/>
    </location>
</feature>
<dbReference type="PRINTS" id="PR00417">
    <property type="entry name" value="PRTPISMRASEI"/>
</dbReference>
<feature type="compositionally biased region" description="Low complexity" evidence="9">
    <location>
        <begin position="634"/>
        <end position="654"/>
    </location>
</feature>
<dbReference type="GO" id="GO:0003677">
    <property type="term" value="F:DNA binding"/>
    <property type="evidence" value="ECO:0007669"/>
    <property type="project" value="UniProtKB-KW"/>
</dbReference>
<dbReference type="Pfam" id="PF01580">
    <property type="entry name" value="FtsK_SpoIIIE"/>
    <property type="match status" value="1"/>
</dbReference>
<dbReference type="InterPro" id="IPR006171">
    <property type="entry name" value="TOPRIM_dom"/>
</dbReference>
<dbReference type="InterPro" id="IPR003602">
    <property type="entry name" value="Topo_IA_DNA-bd_dom"/>
</dbReference>
<evidence type="ECO:0000256" key="6">
    <source>
        <dbReference type="ARBA" id="ARBA00023125"/>
    </source>
</evidence>
<proteinExistence type="inferred from homology"/>
<dbReference type="Gene3D" id="1.10.290.10">
    <property type="entry name" value="Topoisomerase I, domain 4"/>
    <property type="match status" value="1"/>
</dbReference>
<name>A0A1E3KYV3_9BACL</name>
<evidence type="ECO:0000256" key="2">
    <source>
        <dbReference type="ARBA" id="ARBA00006474"/>
    </source>
</evidence>
<dbReference type="Pfam" id="PF17854">
    <property type="entry name" value="FtsK_alpha"/>
    <property type="match status" value="1"/>
</dbReference>
<sequence>MKLIIAEKKDQAVRLASPFRQKTQGTGYIEVLPNDHFPKGAYFAWASGHLVSLQDPEDYYENWKSWNLETLPMLPEAFKLKPTKEKAAAFKNLQKLLKNPSFTEVINACDPGREGEAIFTYIYLLSGSKKPTKRLWTSSLTSDAVVKAFSNLLAGEAKKSLYHEAFARACADWLIGMNTSRAYTLLLQKSQIDKSQKFNFSTGRVQTPLLSLIVEREQAIDQFVSTPYWDLYADFNMNGKEYRGKWFAGETDRILEKNKAEALATWCLNKPAVIKNMVVEDKSVPAPQLYDLSTLQKKANVLYQLSPAEVTSACQKLYDAGYQSYPRSDSKYVNPSEAEQFPLILDQLSKLLPYQSFFPLPVDSILMNKRYVDSSKIGEHYAIIPTTLVPDLNKLSKEEGLIYDLVVKSLIAAHYDDQKVQHTSILTYIKQDNVEFSFMTRGKIILKPGWKKVIQNVDQDNQDIVLPNVVVGEQGLASCTEAKECWTSPPKRYTQGDLIPLMKNAGNTITDKNLKKVMKKNNGLGTEATRASIIQRLTNQEYIIVKKNLVYPTPKALTLIKAIGHASPLTSAETTAKWEEYLSGIGEGKYTYTSFIDRAKELTQKLVYDATQRIGQLEPSELQVIDKKQSTTNQPVKVPKPQSSVSKPTSSAKTTKSEEVKPSIPNSQTKASPEKQIQKTVPVAIQVNTPKAISATVASPVATTPRVRSTSTTGTAESLGACKKCGHPVVDRGNFFGCVQLEDNLCDFRISKKIKGVVIEAETITDLLAKGKSKLIEGFLNAPAGTFNAFLTFNDSGKLSFQSPPKLEALFPLNLLQESKHKNILTSDQREVINMIEKESLNLKLGCKVVRAVFGPKVIRYEIEPDEGLNISSFRRYKDNFQLALQAKQITVYTPIPGERYVGIEIPNPNPYVVSLNTLLNTKEFLTSLLKLFIPIGMDQMGNVIYGNIAKMPHLLVAGATDSGKSVGLNTIVISLLARCSPSELKIIFIDPKQVEFSQYANLPHLYRPIIKDAKEGIDALDKLVNEMNMRYKLLDQAKVKNIDSYNEKRLINPSLPAMPYIVVFIDELRDLMENSASKVESSIASLASMARAAGIHLIIATQRPSKEVVSPIIKANLPVRIAFSVASIHDSRVILGEGGAEELLGSGDMFYAPKSGPKIRAVSAYVSDQEIENIVTYLCDRYRE</sequence>
<protein>
    <submittedName>
        <fullName evidence="13">DNA topoisomerase</fullName>
        <ecNumber evidence="13">5.99.1.2</ecNumber>
    </submittedName>
</protein>
<comment type="caution">
    <text evidence="13">The sequence shown here is derived from an EMBL/GenBank/DDBJ whole genome shotgun (WGS) entry which is preliminary data.</text>
</comment>
<dbReference type="Gene3D" id="3.30.980.40">
    <property type="match status" value="1"/>
</dbReference>
<evidence type="ECO:0000256" key="1">
    <source>
        <dbReference type="ARBA" id="ARBA00004141"/>
    </source>
</evidence>
<dbReference type="PANTHER" id="PTHR22683:SF41">
    <property type="entry name" value="DNA TRANSLOCASE FTSK"/>
    <property type="match status" value="1"/>
</dbReference>
<dbReference type="Pfam" id="PF01131">
    <property type="entry name" value="Topoisom_bac"/>
    <property type="match status" value="1"/>
</dbReference>
<evidence type="ECO:0000256" key="5">
    <source>
        <dbReference type="ARBA" id="ARBA00023029"/>
    </source>
</evidence>
<dbReference type="SUPFAM" id="SSF56712">
    <property type="entry name" value="Prokaryotic type I DNA topoisomerase"/>
    <property type="match status" value="1"/>
</dbReference>
<dbReference type="InterPro" id="IPR025589">
    <property type="entry name" value="Toprim_C_rpt"/>
</dbReference>
<dbReference type="PROSITE" id="PS50880">
    <property type="entry name" value="TOPRIM"/>
    <property type="match status" value="1"/>
</dbReference>
<dbReference type="Gene3D" id="3.40.50.300">
    <property type="entry name" value="P-loop containing nucleotide triphosphate hydrolases"/>
    <property type="match status" value="1"/>
</dbReference>
<dbReference type="Gene3D" id="3.40.50.140">
    <property type="match status" value="1"/>
</dbReference>
<dbReference type="RefSeq" id="WP_069329323.1">
    <property type="nucleotide sequence ID" value="NZ_MDER01000081.1"/>
</dbReference>
<accession>A0A1E3KYV3</accession>
<evidence type="ECO:0000313" key="13">
    <source>
        <dbReference type="EMBL" id="ODP26666.1"/>
    </source>
</evidence>
<dbReference type="Pfam" id="PF13342">
    <property type="entry name" value="Toprim_Crpt"/>
    <property type="match status" value="1"/>
</dbReference>
<dbReference type="PANTHER" id="PTHR22683">
    <property type="entry name" value="SPORULATION PROTEIN RELATED"/>
    <property type="match status" value="1"/>
</dbReference>
<dbReference type="Gene3D" id="1.10.460.10">
    <property type="entry name" value="Topoisomerase I, domain 2"/>
    <property type="match status" value="1"/>
</dbReference>
<evidence type="ECO:0000259" key="11">
    <source>
        <dbReference type="PROSITE" id="PS50901"/>
    </source>
</evidence>
<dbReference type="GO" id="GO:0003916">
    <property type="term" value="F:DNA topoisomerase activity"/>
    <property type="evidence" value="ECO:0007669"/>
    <property type="project" value="UniProtKB-KW"/>
</dbReference>
<dbReference type="InterPro" id="IPR027417">
    <property type="entry name" value="P-loop_NTPase"/>
</dbReference>
<evidence type="ECO:0000256" key="7">
    <source>
        <dbReference type="ARBA" id="ARBA00023235"/>
    </source>
</evidence>
<evidence type="ECO:0000256" key="3">
    <source>
        <dbReference type="ARBA" id="ARBA00022741"/>
    </source>
</evidence>
<dbReference type="InterPro" id="IPR003601">
    <property type="entry name" value="Topo_IA_2"/>
</dbReference>
<dbReference type="Gene3D" id="2.70.20.10">
    <property type="entry name" value="Topoisomerase I, domain 3"/>
    <property type="match status" value="1"/>
</dbReference>
<organism evidence="13 14">
    <name type="scientific">Paenibacillus nuruki</name>
    <dbReference type="NCBI Taxonomy" id="1886670"/>
    <lineage>
        <taxon>Bacteria</taxon>
        <taxon>Bacillati</taxon>
        <taxon>Bacillota</taxon>
        <taxon>Bacilli</taxon>
        <taxon>Bacillales</taxon>
        <taxon>Paenibacillaceae</taxon>
        <taxon>Paenibacillus</taxon>
    </lineage>
</organism>
<dbReference type="SMART" id="SM00493">
    <property type="entry name" value="TOPRIM"/>
    <property type="match status" value="1"/>
</dbReference>
<dbReference type="InterPro" id="IPR034144">
    <property type="entry name" value="TOPRIM_TopoIII"/>
</dbReference>
<gene>
    <name evidence="13" type="ORF">PTI45_03984</name>
</gene>
<dbReference type="STRING" id="1886670.PTI45_03984"/>
<dbReference type="InterPro" id="IPR023405">
    <property type="entry name" value="Topo_IA_core_domain"/>
</dbReference>
<dbReference type="InterPro" id="IPR013824">
    <property type="entry name" value="Topo_IA_cen_sub1"/>
</dbReference>
<feature type="domain" description="Toprim" evidence="10">
    <location>
        <begin position="1"/>
        <end position="141"/>
    </location>
</feature>
<keyword evidence="6" id="KW-0238">DNA-binding</keyword>
<evidence type="ECO:0000256" key="8">
    <source>
        <dbReference type="PROSITE-ProRule" id="PRU00289"/>
    </source>
</evidence>
<dbReference type="NCBIfam" id="NF005829">
    <property type="entry name" value="PRK07726.1"/>
    <property type="match status" value="1"/>
</dbReference>
<keyword evidence="3 8" id="KW-0547">Nucleotide-binding</keyword>
<feature type="domain" description="FtsK" evidence="11">
    <location>
        <begin position="941"/>
        <end position="1133"/>
    </location>
</feature>
<dbReference type="CDD" id="cd03362">
    <property type="entry name" value="TOPRIM_TopoIA_TopoIII"/>
    <property type="match status" value="1"/>
</dbReference>
<dbReference type="InterPro" id="IPR013825">
    <property type="entry name" value="Topo_IA_cen_sub2"/>
</dbReference>
<dbReference type="InterPro" id="IPR041027">
    <property type="entry name" value="FtsK_alpha"/>
</dbReference>
<dbReference type="SMART" id="SM00436">
    <property type="entry name" value="TOP1Bc"/>
    <property type="match status" value="1"/>
</dbReference>
<dbReference type="InterPro" id="IPR013497">
    <property type="entry name" value="Topo_IA_cen"/>
</dbReference>
<keyword evidence="14" id="KW-1185">Reference proteome</keyword>
<dbReference type="GO" id="GO:0016020">
    <property type="term" value="C:membrane"/>
    <property type="evidence" value="ECO:0007669"/>
    <property type="project" value="UniProtKB-SubCell"/>
</dbReference>
<dbReference type="InterPro" id="IPR002543">
    <property type="entry name" value="FtsK_dom"/>
</dbReference>
<dbReference type="EMBL" id="MDER01000081">
    <property type="protein sequence ID" value="ODP26666.1"/>
    <property type="molecule type" value="Genomic_DNA"/>
</dbReference>
<comment type="similarity">
    <text evidence="2">Belongs to the FtsK/SpoIIIE/SftA family.</text>
</comment>
<dbReference type="Proteomes" id="UP000094578">
    <property type="component" value="Unassembled WGS sequence"/>
</dbReference>
<dbReference type="PATRIC" id="fig|1886670.3.peg.4008"/>
<dbReference type="PROSITE" id="PS50901">
    <property type="entry name" value="FTSK"/>
    <property type="match status" value="1"/>
</dbReference>
<feature type="region of interest" description="Disordered" evidence="9">
    <location>
        <begin position="626"/>
        <end position="677"/>
    </location>
</feature>
<keyword evidence="4 8" id="KW-0067">ATP-binding</keyword>
<evidence type="ECO:0000313" key="14">
    <source>
        <dbReference type="Proteomes" id="UP000094578"/>
    </source>
</evidence>
<evidence type="ECO:0000256" key="4">
    <source>
        <dbReference type="ARBA" id="ARBA00022840"/>
    </source>
</evidence>
<dbReference type="SMART" id="SM00437">
    <property type="entry name" value="TOP1Ac"/>
    <property type="match status" value="1"/>
</dbReference>
<evidence type="ECO:0000259" key="12">
    <source>
        <dbReference type="PROSITE" id="PS52039"/>
    </source>
</evidence>
<dbReference type="GO" id="GO:0005524">
    <property type="term" value="F:ATP binding"/>
    <property type="evidence" value="ECO:0007669"/>
    <property type="project" value="UniProtKB-UniRule"/>
</dbReference>
<dbReference type="AlphaFoldDB" id="A0A1E3KYV3"/>
<reference evidence="13 14" key="1">
    <citation type="submission" date="2016-08" db="EMBL/GenBank/DDBJ databases">
        <title>Genome sequencing of Paenibacillus sp. TI45-13ar, isolated from Korean traditional nuruk.</title>
        <authorList>
            <person name="Kim S.-J."/>
        </authorList>
    </citation>
    <scope>NUCLEOTIDE SEQUENCE [LARGE SCALE GENOMIC DNA]</scope>
    <source>
        <strain evidence="13 14">TI45-13ar</strain>
    </source>
</reference>
<keyword evidence="7 13" id="KW-0413">Isomerase</keyword>
<dbReference type="SUPFAM" id="SSF52540">
    <property type="entry name" value="P-loop containing nucleoside triphosphate hydrolases"/>
    <property type="match status" value="1"/>
</dbReference>
<dbReference type="InterPro" id="IPR013826">
    <property type="entry name" value="Topo_IA_cen_sub3"/>
</dbReference>